<keyword evidence="5" id="KW-0732">Signal</keyword>
<evidence type="ECO:0000313" key="14">
    <source>
        <dbReference type="Proteomes" id="UP001054837"/>
    </source>
</evidence>
<keyword evidence="3" id="KW-0433">Leucine-rich repeat</keyword>
<dbReference type="PROSITE" id="PS50104">
    <property type="entry name" value="TIR"/>
    <property type="match status" value="1"/>
</dbReference>
<evidence type="ECO:0000256" key="6">
    <source>
        <dbReference type="ARBA" id="ARBA00022737"/>
    </source>
</evidence>
<dbReference type="AlphaFoldDB" id="A0AAV4PDY4"/>
<keyword evidence="6" id="KW-0677">Repeat</keyword>
<evidence type="ECO:0000256" key="10">
    <source>
        <dbReference type="ARBA" id="ARBA00023180"/>
    </source>
</evidence>
<dbReference type="EMBL" id="BPLQ01002756">
    <property type="protein sequence ID" value="GIX95512.1"/>
    <property type="molecule type" value="Genomic_DNA"/>
</dbReference>
<dbReference type="InterPro" id="IPR003591">
    <property type="entry name" value="Leu-rich_rpt_typical-subtyp"/>
</dbReference>
<evidence type="ECO:0000256" key="5">
    <source>
        <dbReference type="ARBA" id="ARBA00022729"/>
    </source>
</evidence>
<evidence type="ECO:0000256" key="2">
    <source>
        <dbReference type="ARBA" id="ARBA00009634"/>
    </source>
</evidence>
<evidence type="ECO:0000256" key="4">
    <source>
        <dbReference type="ARBA" id="ARBA00022692"/>
    </source>
</evidence>
<dbReference type="InterPro" id="IPR000483">
    <property type="entry name" value="Cys-rich_flank_reg_C"/>
</dbReference>
<comment type="subcellular location">
    <subcellularLocation>
        <location evidence="1">Membrane</location>
        <topology evidence="1">Single-pass type I membrane protein</topology>
    </subcellularLocation>
</comment>
<keyword evidence="9" id="KW-0675">Receptor</keyword>
<evidence type="ECO:0000313" key="13">
    <source>
        <dbReference type="EMBL" id="GIX95512.1"/>
    </source>
</evidence>
<keyword evidence="4 11" id="KW-0812">Transmembrane</keyword>
<dbReference type="InterPro" id="IPR000157">
    <property type="entry name" value="TIR_dom"/>
</dbReference>
<dbReference type="InterPro" id="IPR035897">
    <property type="entry name" value="Toll_tir_struct_dom_sf"/>
</dbReference>
<evidence type="ECO:0000256" key="3">
    <source>
        <dbReference type="ARBA" id="ARBA00022614"/>
    </source>
</evidence>
<keyword evidence="14" id="KW-1185">Reference proteome</keyword>
<evidence type="ECO:0000256" key="7">
    <source>
        <dbReference type="ARBA" id="ARBA00022989"/>
    </source>
</evidence>
<comment type="similarity">
    <text evidence="2">Belongs to the Toll-like receptor family.</text>
</comment>
<keyword evidence="7 11" id="KW-1133">Transmembrane helix</keyword>
<dbReference type="PROSITE" id="PS51257">
    <property type="entry name" value="PROKAR_LIPOPROTEIN"/>
    <property type="match status" value="1"/>
</dbReference>
<evidence type="ECO:0000256" key="1">
    <source>
        <dbReference type="ARBA" id="ARBA00004479"/>
    </source>
</evidence>
<dbReference type="GO" id="GO:0005886">
    <property type="term" value="C:plasma membrane"/>
    <property type="evidence" value="ECO:0007669"/>
    <property type="project" value="TreeGrafter"/>
</dbReference>
<dbReference type="Proteomes" id="UP001054837">
    <property type="component" value="Unassembled WGS sequence"/>
</dbReference>
<dbReference type="InterPro" id="IPR032675">
    <property type="entry name" value="LRR_dom_sf"/>
</dbReference>
<dbReference type="InterPro" id="IPR001611">
    <property type="entry name" value="Leu-rich_rpt"/>
</dbReference>
<dbReference type="Gene3D" id="3.80.10.10">
    <property type="entry name" value="Ribonuclease Inhibitor"/>
    <property type="match status" value="4"/>
</dbReference>
<feature type="transmembrane region" description="Helical" evidence="11">
    <location>
        <begin position="768"/>
        <end position="792"/>
    </location>
</feature>
<dbReference type="Pfam" id="PF01582">
    <property type="entry name" value="TIR"/>
    <property type="match status" value="1"/>
</dbReference>
<comment type="caution">
    <text evidence="13">The sequence shown here is derived from an EMBL/GenBank/DDBJ whole genome shotgun (WGS) entry which is preliminary data.</text>
</comment>
<dbReference type="SMART" id="SM00082">
    <property type="entry name" value="LRRCT"/>
    <property type="match status" value="2"/>
</dbReference>
<dbReference type="Pfam" id="PF13855">
    <property type="entry name" value="LRR_8"/>
    <property type="match status" value="2"/>
</dbReference>
<sequence>MKKNRRNLQKSCFQLCGNTYANSTALGFLVILSCYSVVSDTNETASEVEHDPTQKCEDVLPECQCGDYEVTVDLICHNVSSFEKFTEKLADGALYKVNAIYNINLSGNSILPRGFLRGLKVFRLLFDDPHLQELEEGALEGAKLMHFFLKRSSATKVPDFRFIGDTVRIILFENSRLTSLDGRNLQDLPRVDLLSFVCNSIDYVAPDVFQGTEGVTYFNISHNRLTSLPPDLFKPWTKLKYVILSHNQLLHVDQLFLTTHPREIHLDHNNLTDLDSVLHPRMYNVDLLNLSNNLFPRVTENSFNGKVNNTGYIYLDHCLIQEFDVRHYIGLPILVTLNLNYNLIGHVTNQRTQFGHKQRKNFTDDRIKKSNNTLPYIWFHRQSSVRSSQIAHLTLTGNRIQNLSSYAFRELVGLRYLHLQNNGITVVERFVFSHLKFDLMMLDLSQNKIPSLQGCVRFLSVLAYLNLEDNRIEGFEEGEFEGLNMLNLLNLEGNRITTLMGSNLQKLVTLQFIAVGSNRLRTLDKQQIPDGLKYLHLADNPFRCDCQMLMFLNYVNSTDNLVLDAPVCTPPNDTALIPPPSDCPPGCRCFCAHDAQRHFMSVDCSSLGLTRLPALFSAAPEKNSTSMMISLPIKYKIRYEKSSTTIWMNLEIQDEIAGLDVTNNSLQSMEEARLPEGMVHLFLANNQFRFPPTGLLNSLENLSRVTLSGNPWDCDCGTINFKKWIISNPDVVEDANITKCGPDEKKSAVFAEKAIWSLTDLELCPENIVLYVTLALLVPCFLLVVAGGKIAWTKYEMHVKVWLYSHGVTWVKEKDIDKDKEFDAFISFSHKDQDIVIPELIEQIESRDPKVKLFIHYKHFLPGELIQLNILRAIHVSKRTVLVLSKSFLESEWCMFEFRVAHIEALKDNVNRIIIIKMGDLPNDEDLPEEIQMYLQNTTYLTWGDKYFWDTLLYTLPRS</sequence>
<proteinExistence type="inferred from homology"/>
<dbReference type="SUPFAM" id="SSF52058">
    <property type="entry name" value="L domain-like"/>
    <property type="match status" value="3"/>
</dbReference>
<dbReference type="SMART" id="SM00255">
    <property type="entry name" value="TIR"/>
    <property type="match status" value="1"/>
</dbReference>
<evidence type="ECO:0000256" key="9">
    <source>
        <dbReference type="ARBA" id="ARBA00023170"/>
    </source>
</evidence>
<evidence type="ECO:0000256" key="11">
    <source>
        <dbReference type="SAM" id="Phobius"/>
    </source>
</evidence>
<dbReference type="SMART" id="SM00369">
    <property type="entry name" value="LRR_TYP"/>
    <property type="match status" value="9"/>
</dbReference>
<dbReference type="GO" id="GO:0038023">
    <property type="term" value="F:signaling receptor activity"/>
    <property type="evidence" value="ECO:0007669"/>
    <property type="project" value="TreeGrafter"/>
</dbReference>
<gene>
    <name evidence="13" type="primary">Tl</name>
    <name evidence="13" type="ORF">CDAR_169721</name>
</gene>
<feature type="domain" description="TIR" evidence="12">
    <location>
        <begin position="820"/>
        <end position="956"/>
    </location>
</feature>
<dbReference type="Gene3D" id="3.40.50.10140">
    <property type="entry name" value="Toll/interleukin-1 receptor homology (TIR) domain"/>
    <property type="match status" value="1"/>
</dbReference>
<protein>
    <submittedName>
        <fullName evidence="13">Protein toll</fullName>
    </submittedName>
</protein>
<keyword evidence="8 11" id="KW-0472">Membrane</keyword>
<dbReference type="SUPFAM" id="SSF52200">
    <property type="entry name" value="Toll/Interleukin receptor TIR domain"/>
    <property type="match status" value="1"/>
</dbReference>
<organism evidence="13 14">
    <name type="scientific">Caerostris darwini</name>
    <dbReference type="NCBI Taxonomy" id="1538125"/>
    <lineage>
        <taxon>Eukaryota</taxon>
        <taxon>Metazoa</taxon>
        <taxon>Ecdysozoa</taxon>
        <taxon>Arthropoda</taxon>
        <taxon>Chelicerata</taxon>
        <taxon>Arachnida</taxon>
        <taxon>Araneae</taxon>
        <taxon>Araneomorphae</taxon>
        <taxon>Entelegynae</taxon>
        <taxon>Araneoidea</taxon>
        <taxon>Araneidae</taxon>
        <taxon>Caerostris</taxon>
    </lineage>
</organism>
<dbReference type="PANTHER" id="PTHR24365">
    <property type="entry name" value="TOLL-LIKE RECEPTOR"/>
    <property type="match status" value="1"/>
</dbReference>
<evidence type="ECO:0000259" key="12">
    <source>
        <dbReference type="PROSITE" id="PS50104"/>
    </source>
</evidence>
<keyword evidence="10" id="KW-0325">Glycoprotein</keyword>
<reference evidence="13 14" key="1">
    <citation type="submission" date="2021-06" db="EMBL/GenBank/DDBJ databases">
        <title>Caerostris darwini draft genome.</title>
        <authorList>
            <person name="Kono N."/>
            <person name="Arakawa K."/>
        </authorList>
    </citation>
    <scope>NUCLEOTIDE SEQUENCE [LARGE SCALE GENOMIC DNA]</scope>
</reference>
<name>A0AAV4PDY4_9ARAC</name>
<evidence type="ECO:0000256" key="8">
    <source>
        <dbReference type="ARBA" id="ARBA00023136"/>
    </source>
</evidence>
<dbReference type="PANTHER" id="PTHR24365:SF541">
    <property type="entry name" value="PROTEIN TOLL-RELATED"/>
    <property type="match status" value="1"/>
</dbReference>
<dbReference type="GO" id="GO:0007165">
    <property type="term" value="P:signal transduction"/>
    <property type="evidence" value="ECO:0007669"/>
    <property type="project" value="InterPro"/>
</dbReference>
<accession>A0AAV4PDY4</accession>